<sequence length="67" mass="6780">MAATQDVTTGFGYGAEVSRWSRRGTAAHRGAADVSEVTRRRKSPAGALPSPRAAPAVHPTGPGAPPG</sequence>
<dbReference type="EMBL" id="CP013738">
    <property type="protein sequence ID" value="ALU92845.1"/>
    <property type="molecule type" value="Genomic_DNA"/>
</dbReference>
<dbReference type="Proteomes" id="UP000064183">
    <property type="component" value="Chromosome"/>
</dbReference>
<dbReference type="KEGG" id="sgb:WQO_05500"/>
<protein>
    <submittedName>
        <fullName evidence="2">Uncharacterized protein</fullName>
    </submittedName>
</protein>
<accession>A0A0U3K113</accession>
<evidence type="ECO:0000256" key="1">
    <source>
        <dbReference type="SAM" id="MobiDB-lite"/>
    </source>
</evidence>
<dbReference type="STRING" id="1172567.WQO_05500"/>
<feature type="region of interest" description="Disordered" evidence="1">
    <location>
        <begin position="1"/>
        <end position="67"/>
    </location>
</feature>
<evidence type="ECO:0000313" key="3">
    <source>
        <dbReference type="Proteomes" id="UP000064183"/>
    </source>
</evidence>
<organism evidence="2 3">
    <name type="scientific">Streptomyces globisporus C-1027</name>
    <dbReference type="NCBI Taxonomy" id="1172567"/>
    <lineage>
        <taxon>Bacteria</taxon>
        <taxon>Bacillati</taxon>
        <taxon>Actinomycetota</taxon>
        <taxon>Actinomycetes</taxon>
        <taxon>Kitasatosporales</taxon>
        <taxon>Streptomycetaceae</taxon>
        <taxon>Streptomyces</taxon>
    </lineage>
</organism>
<gene>
    <name evidence="2" type="ORF">WQO_05500</name>
</gene>
<reference evidence="2 3" key="1">
    <citation type="journal article" date="2012" name="J. Bacteriol.">
        <title>Draft genome sequence of Streptomyces globisporus C-1027, which produces an antitumor antibiotic consisting of a nine-membered enediyne with a chromoprotein.</title>
        <authorList>
            <person name="Wang L."/>
            <person name="Wang S."/>
            <person name="He Q."/>
            <person name="Yu T."/>
            <person name="Li Q."/>
            <person name="Hong B."/>
        </authorList>
    </citation>
    <scope>NUCLEOTIDE SEQUENCE [LARGE SCALE GENOMIC DNA]</scope>
    <source>
        <strain evidence="2 3">C-1027</strain>
    </source>
</reference>
<evidence type="ECO:0000313" key="2">
    <source>
        <dbReference type="EMBL" id="ALU92845.1"/>
    </source>
</evidence>
<proteinExistence type="predicted"/>
<name>A0A0U3K113_STRGL</name>
<dbReference type="AlphaFoldDB" id="A0A0U3K113"/>